<sequence>MQMCINLRGEYFEKHYRVVLFPYAKLKRHPSYHKYLSSNLIQKNNCKRSSINTLYCQIGLTYLNRQIGLTCVAGGT</sequence>
<dbReference type="Proteomes" id="UP001152888">
    <property type="component" value="Unassembled WGS sequence"/>
</dbReference>
<protein>
    <submittedName>
        <fullName evidence="1">Uncharacterized protein</fullName>
    </submittedName>
</protein>
<comment type="caution">
    <text evidence="1">The sequence shown here is derived from an EMBL/GenBank/DDBJ whole genome shotgun (WGS) entry which is preliminary data.</text>
</comment>
<keyword evidence="2" id="KW-1185">Reference proteome</keyword>
<reference evidence="1" key="1">
    <citation type="submission" date="2022-03" db="EMBL/GenBank/DDBJ databases">
        <authorList>
            <person name="Sayadi A."/>
        </authorList>
    </citation>
    <scope>NUCLEOTIDE SEQUENCE</scope>
</reference>
<accession>A0A9P0L8U2</accession>
<proteinExistence type="predicted"/>
<evidence type="ECO:0000313" key="1">
    <source>
        <dbReference type="EMBL" id="CAH1993263.1"/>
    </source>
</evidence>
<organism evidence="1 2">
    <name type="scientific">Acanthoscelides obtectus</name>
    <name type="common">Bean weevil</name>
    <name type="synonym">Bruchus obtectus</name>
    <dbReference type="NCBI Taxonomy" id="200917"/>
    <lineage>
        <taxon>Eukaryota</taxon>
        <taxon>Metazoa</taxon>
        <taxon>Ecdysozoa</taxon>
        <taxon>Arthropoda</taxon>
        <taxon>Hexapoda</taxon>
        <taxon>Insecta</taxon>
        <taxon>Pterygota</taxon>
        <taxon>Neoptera</taxon>
        <taxon>Endopterygota</taxon>
        <taxon>Coleoptera</taxon>
        <taxon>Polyphaga</taxon>
        <taxon>Cucujiformia</taxon>
        <taxon>Chrysomeloidea</taxon>
        <taxon>Chrysomelidae</taxon>
        <taxon>Bruchinae</taxon>
        <taxon>Bruchini</taxon>
        <taxon>Acanthoscelides</taxon>
    </lineage>
</organism>
<gene>
    <name evidence="1" type="ORF">ACAOBT_LOCUS21424</name>
</gene>
<dbReference type="AlphaFoldDB" id="A0A9P0L8U2"/>
<name>A0A9P0L8U2_ACAOB</name>
<evidence type="ECO:0000313" key="2">
    <source>
        <dbReference type="Proteomes" id="UP001152888"/>
    </source>
</evidence>
<dbReference type="EMBL" id="CAKOFQ010007168">
    <property type="protein sequence ID" value="CAH1993263.1"/>
    <property type="molecule type" value="Genomic_DNA"/>
</dbReference>